<evidence type="ECO:0000313" key="4">
    <source>
        <dbReference type="Proteomes" id="UP001595807"/>
    </source>
</evidence>
<dbReference type="InterPro" id="IPR050114">
    <property type="entry name" value="UPF0173_UPF0282_UlaG_hydrolase"/>
</dbReference>
<feature type="domain" description="Metallo-beta-lactamase" evidence="2">
    <location>
        <begin position="20"/>
        <end position="222"/>
    </location>
</feature>
<dbReference type="RefSeq" id="WP_380424991.1">
    <property type="nucleotide sequence ID" value="NZ_JBHRZV010000012.1"/>
</dbReference>
<dbReference type="InterPro" id="IPR001279">
    <property type="entry name" value="Metallo-B-lactamas"/>
</dbReference>
<dbReference type="PANTHER" id="PTHR43546:SF9">
    <property type="entry name" value="L-ASCORBATE-6-PHOSPHATE LACTONASE ULAG-RELATED"/>
    <property type="match status" value="1"/>
</dbReference>
<gene>
    <name evidence="3" type="ORF">ACFORF_02150</name>
</gene>
<evidence type="ECO:0000313" key="3">
    <source>
        <dbReference type="EMBL" id="MFC3927436.1"/>
    </source>
</evidence>
<accession>A0ABV8CTH6</accession>
<dbReference type="SUPFAM" id="SSF56281">
    <property type="entry name" value="Metallo-hydrolase/oxidoreductase"/>
    <property type="match status" value="1"/>
</dbReference>
<keyword evidence="4" id="KW-1185">Reference proteome</keyword>
<reference evidence="4" key="1">
    <citation type="journal article" date="2019" name="Int. J. Syst. Evol. Microbiol.">
        <title>The Global Catalogue of Microorganisms (GCM) 10K type strain sequencing project: providing services to taxonomists for standard genome sequencing and annotation.</title>
        <authorList>
            <consortium name="The Broad Institute Genomics Platform"/>
            <consortium name="The Broad Institute Genome Sequencing Center for Infectious Disease"/>
            <person name="Wu L."/>
            <person name="Ma J."/>
        </authorList>
    </citation>
    <scope>NUCLEOTIDE SEQUENCE [LARGE SCALE GENOMIC DNA]</scope>
    <source>
        <strain evidence="4">CCUG 67170</strain>
    </source>
</reference>
<dbReference type="Proteomes" id="UP001595807">
    <property type="component" value="Unassembled WGS sequence"/>
</dbReference>
<evidence type="ECO:0000256" key="1">
    <source>
        <dbReference type="ARBA" id="ARBA00022801"/>
    </source>
</evidence>
<name>A0ABV8CTH6_9STRE</name>
<proteinExistence type="predicted"/>
<dbReference type="Gene3D" id="3.60.15.10">
    <property type="entry name" value="Ribonuclease Z/Hydroxyacylglutathione hydrolase-like"/>
    <property type="match status" value="1"/>
</dbReference>
<dbReference type="EMBL" id="JBHRZV010000012">
    <property type="protein sequence ID" value="MFC3927436.1"/>
    <property type="molecule type" value="Genomic_DNA"/>
</dbReference>
<comment type="caution">
    <text evidence="3">The sequence shown here is derived from an EMBL/GenBank/DDBJ whole genome shotgun (WGS) entry which is preliminary data.</text>
</comment>
<keyword evidence="1" id="KW-0378">Hydrolase</keyword>
<dbReference type="Pfam" id="PF12706">
    <property type="entry name" value="Lactamase_B_2"/>
    <property type="match status" value="1"/>
</dbReference>
<organism evidence="3 4">
    <name type="scientific">Streptococcus caprae</name>
    <dbReference type="NCBI Taxonomy" id="1640501"/>
    <lineage>
        <taxon>Bacteria</taxon>
        <taxon>Bacillati</taxon>
        <taxon>Bacillota</taxon>
        <taxon>Bacilli</taxon>
        <taxon>Lactobacillales</taxon>
        <taxon>Streptococcaceae</taxon>
        <taxon>Streptococcus</taxon>
    </lineage>
</organism>
<dbReference type="InterPro" id="IPR036866">
    <property type="entry name" value="RibonucZ/Hydroxyglut_hydro"/>
</dbReference>
<sequence length="259" mass="28093">MQFHHLRQSTARLTYAGKTFLIDPMLAEKGAYPAFEGAVSGNTEQNPLVDLPLALTDITAGVDAVIVTHLHIDHWDPVAAEVLDKALPIFVQNEADATVIAEAGFTDVRVLTEDTSFESISLHKTDGEHADHLEQLPGEVQEVIGSVCGVAFTAENEKTLYIAGDTLWNDKVRSAIDTYNPDVIVLNAGGNALEGLGRVVMDKADVLAVARHSEAQLIAVHMEAVNHWALSRKDLQAFAQGHNFSDRLHIPADGDLLTF</sequence>
<protein>
    <submittedName>
        <fullName evidence="3">MBL fold metallo-hydrolase</fullName>
    </submittedName>
</protein>
<evidence type="ECO:0000259" key="2">
    <source>
        <dbReference type="Pfam" id="PF12706"/>
    </source>
</evidence>
<dbReference type="PANTHER" id="PTHR43546">
    <property type="entry name" value="UPF0173 METAL-DEPENDENT HYDROLASE MJ1163-RELATED"/>
    <property type="match status" value="1"/>
</dbReference>